<keyword evidence="2" id="KW-1185">Reference proteome</keyword>
<sequence length="91" mass="9727">MGRTGTTGDAHTVLPLQLRQSPFLPDANDNPNFDEGLMNWRSRLGLRRGRRGVRGGGKKVTELRGMVVEYRGLVVGGGTSATEAVGSASRC</sequence>
<reference evidence="2" key="1">
    <citation type="submission" date="2013-06" db="EMBL/GenBank/DDBJ databases">
        <authorList>
            <person name="Zhao Q."/>
        </authorList>
    </citation>
    <scope>NUCLEOTIDE SEQUENCE</scope>
    <source>
        <strain evidence="2">cv. W1943</strain>
    </source>
</reference>
<evidence type="ECO:0000313" key="1">
    <source>
        <dbReference type="EnsemblPlants" id="ORUFI05G06760.1"/>
    </source>
</evidence>
<evidence type="ECO:0000313" key="2">
    <source>
        <dbReference type="Proteomes" id="UP000008022"/>
    </source>
</evidence>
<dbReference type="AlphaFoldDB" id="A0A0E0PIN4"/>
<reference evidence="1" key="2">
    <citation type="submission" date="2015-06" db="UniProtKB">
        <authorList>
            <consortium name="EnsemblPlants"/>
        </authorList>
    </citation>
    <scope>IDENTIFICATION</scope>
</reference>
<accession>A0A0E0PIN4</accession>
<proteinExistence type="predicted"/>
<dbReference type="EnsemblPlants" id="ORUFI05G06760.1">
    <property type="protein sequence ID" value="ORUFI05G06760.1"/>
    <property type="gene ID" value="ORUFI05G06760"/>
</dbReference>
<dbReference type="HOGENOM" id="CLU_2430892_0_0_1"/>
<dbReference type="Gramene" id="ORUFI05G06760.1">
    <property type="protein sequence ID" value="ORUFI05G06760.1"/>
    <property type="gene ID" value="ORUFI05G06760"/>
</dbReference>
<dbReference type="Proteomes" id="UP000008022">
    <property type="component" value="Unassembled WGS sequence"/>
</dbReference>
<organism evidence="1 2">
    <name type="scientific">Oryza rufipogon</name>
    <name type="common">Brownbeard rice</name>
    <name type="synonym">Asian wild rice</name>
    <dbReference type="NCBI Taxonomy" id="4529"/>
    <lineage>
        <taxon>Eukaryota</taxon>
        <taxon>Viridiplantae</taxon>
        <taxon>Streptophyta</taxon>
        <taxon>Embryophyta</taxon>
        <taxon>Tracheophyta</taxon>
        <taxon>Spermatophyta</taxon>
        <taxon>Magnoliopsida</taxon>
        <taxon>Liliopsida</taxon>
        <taxon>Poales</taxon>
        <taxon>Poaceae</taxon>
        <taxon>BOP clade</taxon>
        <taxon>Oryzoideae</taxon>
        <taxon>Oryzeae</taxon>
        <taxon>Oryzinae</taxon>
        <taxon>Oryza</taxon>
    </lineage>
</organism>
<protein>
    <submittedName>
        <fullName evidence="1">Uncharacterized protein</fullName>
    </submittedName>
</protein>
<name>A0A0E0PIN4_ORYRU</name>